<sequence length="212" mass="22782">MTTSSPEPAARRFEHLWDAFARRVHAYALRHVDPDTASEVLSETFLVAWRRLDDVPGNPLPWLLVVARNTIRNQSRSQYRRRLLESELGRIAEVAGGTAPGAEAVALERQTLLRGLATLAPKEREALLLVTWDGLTTAEAADVAGCSTSAFAMRLQRARRRLAAAVDDEGDGATAPGVPAAGTTRVASTPGAPRAPSGRDVVVHPAHRIEGA</sequence>
<dbReference type="GO" id="GO:0003677">
    <property type="term" value="F:DNA binding"/>
    <property type="evidence" value="ECO:0007669"/>
    <property type="project" value="InterPro"/>
</dbReference>
<dbReference type="InterPro" id="IPR013249">
    <property type="entry name" value="RNA_pol_sigma70_r4_t2"/>
</dbReference>
<dbReference type="PANTHER" id="PTHR43133:SF25">
    <property type="entry name" value="RNA POLYMERASE SIGMA FACTOR RFAY-RELATED"/>
    <property type="match status" value="1"/>
</dbReference>
<dbReference type="InterPro" id="IPR014284">
    <property type="entry name" value="RNA_pol_sigma-70_dom"/>
</dbReference>
<reference evidence="8 9" key="1">
    <citation type="submission" date="2018-11" db="EMBL/GenBank/DDBJ databases">
        <title>Sequencing the genomes of 1000 actinobacteria strains.</title>
        <authorList>
            <person name="Klenk H.-P."/>
        </authorList>
    </citation>
    <scope>NUCLEOTIDE SEQUENCE [LARGE SCALE GENOMIC DNA]</scope>
    <source>
        <strain evidence="8 9">DSM 13521</strain>
    </source>
</reference>
<dbReference type="Pfam" id="PF04542">
    <property type="entry name" value="Sigma70_r2"/>
    <property type="match status" value="1"/>
</dbReference>
<feature type="compositionally biased region" description="Low complexity" evidence="5">
    <location>
        <begin position="172"/>
        <end position="184"/>
    </location>
</feature>
<evidence type="ECO:0000256" key="4">
    <source>
        <dbReference type="ARBA" id="ARBA00023163"/>
    </source>
</evidence>
<evidence type="ECO:0000313" key="8">
    <source>
        <dbReference type="EMBL" id="ROR93983.1"/>
    </source>
</evidence>
<dbReference type="InterPro" id="IPR036388">
    <property type="entry name" value="WH-like_DNA-bd_sf"/>
</dbReference>
<feature type="domain" description="RNA polymerase sigma factor 70 region 4 type 2" evidence="7">
    <location>
        <begin position="110"/>
        <end position="162"/>
    </location>
</feature>
<gene>
    <name evidence="8" type="ORF">EDD28_3412</name>
</gene>
<dbReference type="InterPro" id="IPR007627">
    <property type="entry name" value="RNA_pol_sigma70_r2"/>
</dbReference>
<keyword evidence="3" id="KW-0731">Sigma factor</keyword>
<dbReference type="PANTHER" id="PTHR43133">
    <property type="entry name" value="RNA POLYMERASE ECF-TYPE SIGMA FACTO"/>
    <property type="match status" value="1"/>
</dbReference>
<evidence type="ECO:0000256" key="1">
    <source>
        <dbReference type="ARBA" id="ARBA00010641"/>
    </source>
</evidence>
<proteinExistence type="inferred from homology"/>
<name>A0A3N2D2J2_9MICO</name>
<dbReference type="Pfam" id="PF08281">
    <property type="entry name" value="Sigma70_r4_2"/>
    <property type="match status" value="1"/>
</dbReference>
<dbReference type="Gene3D" id="1.10.1740.10">
    <property type="match status" value="1"/>
</dbReference>
<feature type="region of interest" description="Disordered" evidence="5">
    <location>
        <begin position="166"/>
        <end position="200"/>
    </location>
</feature>
<comment type="similarity">
    <text evidence="1">Belongs to the sigma-70 factor family. ECF subfamily.</text>
</comment>
<dbReference type="NCBIfam" id="TIGR02937">
    <property type="entry name" value="sigma70-ECF"/>
    <property type="match status" value="1"/>
</dbReference>
<dbReference type="SUPFAM" id="SSF88659">
    <property type="entry name" value="Sigma3 and sigma4 domains of RNA polymerase sigma factors"/>
    <property type="match status" value="1"/>
</dbReference>
<dbReference type="InterPro" id="IPR013324">
    <property type="entry name" value="RNA_pol_sigma_r3/r4-like"/>
</dbReference>
<keyword evidence="2" id="KW-0805">Transcription regulation</keyword>
<comment type="caution">
    <text evidence="8">The sequence shown here is derived from an EMBL/GenBank/DDBJ whole genome shotgun (WGS) entry which is preliminary data.</text>
</comment>
<evidence type="ECO:0000256" key="2">
    <source>
        <dbReference type="ARBA" id="ARBA00023015"/>
    </source>
</evidence>
<dbReference type="GO" id="GO:0016987">
    <property type="term" value="F:sigma factor activity"/>
    <property type="evidence" value="ECO:0007669"/>
    <property type="project" value="UniProtKB-KW"/>
</dbReference>
<evidence type="ECO:0000313" key="9">
    <source>
        <dbReference type="Proteomes" id="UP000275356"/>
    </source>
</evidence>
<evidence type="ECO:0000256" key="3">
    <source>
        <dbReference type="ARBA" id="ARBA00023082"/>
    </source>
</evidence>
<dbReference type="InterPro" id="IPR013325">
    <property type="entry name" value="RNA_pol_sigma_r2"/>
</dbReference>
<dbReference type="Proteomes" id="UP000275356">
    <property type="component" value="Unassembled WGS sequence"/>
</dbReference>
<dbReference type="InterPro" id="IPR039425">
    <property type="entry name" value="RNA_pol_sigma-70-like"/>
</dbReference>
<keyword evidence="9" id="KW-1185">Reference proteome</keyword>
<dbReference type="SUPFAM" id="SSF88946">
    <property type="entry name" value="Sigma2 domain of RNA polymerase sigma factors"/>
    <property type="match status" value="1"/>
</dbReference>
<keyword evidence="4" id="KW-0804">Transcription</keyword>
<feature type="domain" description="RNA polymerase sigma-70 region 2" evidence="6">
    <location>
        <begin position="16"/>
        <end position="80"/>
    </location>
</feature>
<dbReference type="OrthoDB" id="3747638at2"/>
<dbReference type="RefSeq" id="WP_123740852.1">
    <property type="nucleotide sequence ID" value="NZ_RKHQ01000002.1"/>
</dbReference>
<dbReference type="AlphaFoldDB" id="A0A3N2D2J2"/>
<protein>
    <submittedName>
        <fullName evidence="8">RNA polymerase sigma-70 factor (ECF subfamily)</fullName>
    </submittedName>
</protein>
<dbReference type="GO" id="GO:0006352">
    <property type="term" value="P:DNA-templated transcription initiation"/>
    <property type="evidence" value="ECO:0007669"/>
    <property type="project" value="InterPro"/>
</dbReference>
<evidence type="ECO:0000256" key="5">
    <source>
        <dbReference type="SAM" id="MobiDB-lite"/>
    </source>
</evidence>
<organism evidence="8 9">
    <name type="scientific">Salana multivorans</name>
    <dbReference type="NCBI Taxonomy" id="120377"/>
    <lineage>
        <taxon>Bacteria</taxon>
        <taxon>Bacillati</taxon>
        <taxon>Actinomycetota</taxon>
        <taxon>Actinomycetes</taxon>
        <taxon>Micrococcales</taxon>
        <taxon>Beutenbergiaceae</taxon>
        <taxon>Salana</taxon>
    </lineage>
</organism>
<dbReference type="Gene3D" id="1.10.10.10">
    <property type="entry name" value="Winged helix-like DNA-binding domain superfamily/Winged helix DNA-binding domain"/>
    <property type="match status" value="1"/>
</dbReference>
<evidence type="ECO:0000259" key="6">
    <source>
        <dbReference type="Pfam" id="PF04542"/>
    </source>
</evidence>
<evidence type="ECO:0000259" key="7">
    <source>
        <dbReference type="Pfam" id="PF08281"/>
    </source>
</evidence>
<dbReference type="EMBL" id="RKHQ01000002">
    <property type="protein sequence ID" value="ROR93983.1"/>
    <property type="molecule type" value="Genomic_DNA"/>
</dbReference>
<accession>A0A3N2D2J2</accession>